<evidence type="ECO:0000256" key="6">
    <source>
        <dbReference type="RuleBase" id="RU004379"/>
    </source>
</evidence>
<proteinExistence type="inferred from homology"/>
<gene>
    <name evidence="7" type="ORF">H8S11_06215</name>
</gene>
<accession>A0A8J6J9H4</accession>
<keyword evidence="4 6" id="KW-1133">Transmembrane helix</keyword>
<comment type="similarity">
    <text evidence="2 6">Belongs to the BI1 family.</text>
</comment>
<evidence type="ECO:0000256" key="2">
    <source>
        <dbReference type="ARBA" id="ARBA00010350"/>
    </source>
</evidence>
<feature type="transmembrane region" description="Helical" evidence="6">
    <location>
        <begin position="58"/>
        <end position="77"/>
    </location>
</feature>
<dbReference type="GO" id="GO:0016020">
    <property type="term" value="C:membrane"/>
    <property type="evidence" value="ECO:0007669"/>
    <property type="project" value="UniProtKB-SubCell"/>
</dbReference>
<keyword evidence="8" id="KW-1185">Reference proteome</keyword>
<dbReference type="EMBL" id="JACOPO010000003">
    <property type="protein sequence ID" value="MBC5722402.1"/>
    <property type="molecule type" value="Genomic_DNA"/>
</dbReference>
<evidence type="ECO:0000313" key="8">
    <source>
        <dbReference type="Proteomes" id="UP000628736"/>
    </source>
</evidence>
<evidence type="ECO:0000313" key="7">
    <source>
        <dbReference type="EMBL" id="MBC5722402.1"/>
    </source>
</evidence>
<feature type="transmembrane region" description="Helical" evidence="6">
    <location>
        <begin position="89"/>
        <end position="109"/>
    </location>
</feature>
<organism evidence="7 8">
    <name type="scientific">Flintibacter hominis</name>
    <dbReference type="NCBI Taxonomy" id="2763048"/>
    <lineage>
        <taxon>Bacteria</taxon>
        <taxon>Bacillati</taxon>
        <taxon>Bacillota</taxon>
        <taxon>Clostridia</taxon>
        <taxon>Eubacteriales</taxon>
        <taxon>Flintibacter</taxon>
    </lineage>
</organism>
<sequence length="238" mass="27447">MSFDPNEFDRSYASGYVEPLGQYTAKTFLWVMLGLLITFGTALACRMSYFTIYALVSVPYLHLLALVATMILSFTMARRIERMRVSTAVLIFVLFSVLFGFTLSIYLFVYEIESVIWSFLLTGLYFGALSAYGFLTRRDMSNLRPFLFFGLLFLIAFGLLSMFIPGLVMFDRVACLFGIAVFLAYTAYDTQKIKAFYQYYASYPDMLAKASIFSALQLYLDFLNLFLYLLRFLGNRRR</sequence>
<comment type="subcellular location">
    <subcellularLocation>
        <location evidence="1">Membrane</location>
        <topology evidence="1">Multi-pass membrane protein</topology>
    </subcellularLocation>
</comment>
<name>A0A8J6J9H4_9FIRM</name>
<dbReference type="PANTHER" id="PTHR23291:SF50">
    <property type="entry name" value="PROTEIN LIFEGUARD 4"/>
    <property type="match status" value="1"/>
</dbReference>
<keyword evidence="3 6" id="KW-0812">Transmembrane</keyword>
<feature type="transmembrane region" description="Helical" evidence="6">
    <location>
        <begin position="146"/>
        <end position="164"/>
    </location>
</feature>
<evidence type="ECO:0000256" key="4">
    <source>
        <dbReference type="ARBA" id="ARBA00022989"/>
    </source>
</evidence>
<dbReference type="CDD" id="cd10432">
    <property type="entry name" value="BI-1-like_bacterial"/>
    <property type="match status" value="1"/>
</dbReference>
<dbReference type="InterPro" id="IPR006214">
    <property type="entry name" value="Bax_inhibitor_1-related"/>
</dbReference>
<evidence type="ECO:0000256" key="3">
    <source>
        <dbReference type="ARBA" id="ARBA00022692"/>
    </source>
</evidence>
<keyword evidence="5 6" id="KW-0472">Membrane</keyword>
<evidence type="ECO:0000256" key="5">
    <source>
        <dbReference type="ARBA" id="ARBA00023136"/>
    </source>
</evidence>
<reference evidence="7" key="1">
    <citation type="submission" date="2020-08" db="EMBL/GenBank/DDBJ databases">
        <title>Genome public.</title>
        <authorList>
            <person name="Liu C."/>
            <person name="Sun Q."/>
        </authorList>
    </citation>
    <scope>NUCLEOTIDE SEQUENCE</scope>
    <source>
        <strain evidence="7">NSJ-23</strain>
    </source>
</reference>
<dbReference type="Pfam" id="PF01027">
    <property type="entry name" value="Bax1-I"/>
    <property type="match status" value="1"/>
</dbReference>
<dbReference type="Proteomes" id="UP000628736">
    <property type="component" value="Unassembled WGS sequence"/>
</dbReference>
<feature type="transmembrane region" description="Helical" evidence="6">
    <location>
        <begin position="115"/>
        <end position="134"/>
    </location>
</feature>
<comment type="caution">
    <text evidence="7">The sequence shown here is derived from an EMBL/GenBank/DDBJ whole genome shotgun (WGS) entry which is preliminary data.</text>
</comment>
<feature type="transmembrane region" description="Helical" evidence="6">
    <location>
        <begin position="170"/>
        <end position="188"/>
    </location>
</feature>
<dbReference type="RefSeq" id="WP_147571746.1">
    <property type="nucleotide sequence ID" value="NZ_JACOPO010000003.1"/>
</dbReference>
<dbReference type="AlphaFoldDB" id="A0A8J6J9H4"/>
<feature type="transmembrane region" description="Helical" evidence="6">
    <location>
        <begin position="28"/>
        <end position="52"/>
    </location>
</feature>
<feature type="transmembrane region" description="Helical" evidence="6">
    <location>
        <begin position="208"/>
        <end position="230"/>
    </location>
</feature>
<dbReference type="PANTHER" id="PTHR23291">
    <property type="entry name" value="BAX INHIBITOR-RELATED"/>
    <property type="match status" value="1"/>
</dbReference>
<evidence type="ECO:0000256" key="1">
    <source>
        <dbReference type="ARBA" id="ARBA00004141"/>
    </source>
</evidence>
<protein>
    <submittedName>
        <fullName evidence="7">Bax inhibitor-1/YccA family protein</fullName>
    </submittedName>
</protein>